<feature type="region of interest" description="Disordered" evidence="1">
    <location>
        <begin position="72"/>
        <end position="101"/>
    </location>
</feature>
<organism evidence="2 3">
    <name type="scientific">Mauremys mutica</name>
    <name type="common">yellowpond turtle</name>
    <dbReference type="NCBI Taxonomy" id="74926"/>
    <lineage>
        <taxon>Eukaryota</taxon>
        <taxon>Metazoa</taxon>
        <taxon>Chordata</taxon>
        <taxon>Craniata</taxon>
        <taxon>Vertebrata</taxon>
        <taxon>Euteleostomi</taxon>
        <taxon>Archelosauria</taxon>
        <taxon>Testudinata</taxon>
        <taxon>Testudines</taxon>
        <taxon>Cryptodira</taxon>
        <taxon>Durocryptodira</taxon>
        <taxon>Testudinoidea</taxon>
        <taxon>Geoemydidae</taxon>
        <taxon>Geoemydinae</taxon>
        <taxon>Mauremys</taxon>
    </lineage>
</organism>
<evidence type="ECO:0000313" key="2">
    <source>
        <dbReference type="EMBL" id="KAH1176486.1"/>
    </source>
</evidence>
<protein>
    <submittedName>
        <fullName evidence="2">Uncharacterized protein</fullName>
    </submittedName>
</protein>
<evidence type="ECO:0000256" key="1">
    <source>
        <dbReference type="SAM" id="MobiDB-lite"/>
    </source>
</evidence>
<comment type="caution">
    <text evidence="2">The sequence shown here is derived from an EMBL/GenBank/DDBJ whole genome shotgun (WGS) entry which is preliminary data.</text>
</comment>
<gene>
    <name evidence="2" type="ORF">KIL84_021220</name>
</gene>
<sequence length="101" mass="10760">MGIGARGPGASACVCEDTQGLGIGARDPGTSAWVCEDTQRPGKGSDWFRLCPGLQRVTGSGSSHDMVPLCPWFSQSPPRSQPPRPRELGPFQSWLQASNPH</sequence>
<accession>A0A9D3XBC1</accession>
<name>A0A9D3XBC1_9SAUR</name>
<reference evidence="2" key="1">
    <citation type="submission" date="2021-09" db="EMBL/GenBank/DDBJ databases">
        <title>The genome of Mauremys mutica provides insights into the evolution of semi-aquatic lifestyle.</title>
        <authorList>
            <person name="Gong S."/>
            <person name="Gao Y."/>
        </authorList>
    </citation>
    <scope>NUCLEOTIDE SEQUENCE</scope>
    <source>
        <strain evidence="2">MM-2020</strain>
        <tissue evidence="2">Muscle</tissue>
    </source>
</reference>
<dbReference type="EMBL" id="JAHDVG010000475">
    <property type="protein sequence ID" value="KAH1176486.1"/>
    <property type="molecule type" value="Genomic_DNA"/>
</dbReference>
<dbReference type="AlphaFoldDB" id="A0A9D3XBC1"/>
<proteinExistence type="predicted"/>
<keyword evidence="3" id="KW-1185">Reference proteome</keyword>
<dbReference type="Proteomes" id="UP000827986">
    <property type="component" value="Unassembled WGS sequence"/>
</dbReference>
<evidence type="ECO:0000313" key="3">
    <source>
        <dbReference type="Proteomes" id="UP000827986"/>
    </source>
</evidence>